<sequence>MNGASQLHAPLYQPQLLVQGLSRDLDRTLLHPVGGEPISARAFRDMVSRYGQALVASGARRGSRIGVLSANRPEVLVITAACLVNGHILVPMHPAGSLDDHLHVLEDAAIELLAFDPDRFAEHAAALSGSATPCSFLSLGPCASGSDLSVLADSMAAAPLVAPQIDPDEPYRFSYTGGTTGKPKAIVGTHRTGRAVVEIQMASWEWPSQVRQLVCAPLSHAGAAMFLPTLLRGGSMIILPDFDPVKVMEAIEYHRITCVMLVPTMIYALMDHPRFGEYDLSSLETVFYGASSILPSRLKEAIGKFGPVFFQFYGQAEAPMTISVMRRDEHDIEDPLRLASCGRPVPWLTVALLDENLAEVPEGEPGEICVRGPLVMERYHDRPAQTAEALAGGWLHSGDIAVRDAKGFLRIVDRKKDMIITGGFNVYPREVEDALASHPAVATCAVVGIPDDRWGEAVTAVVVPRAGEKPVAAELIALVRERKGPIQAPKTIHFATALPLTSLGKIDKKRLRAELAAAAWELNDA</sequence>
<dbReference type="InterPro" id="IPR025110">
    <property type="entry name" value="AMP-bd_C"/>
</dbReference>
<reference evidence="5" key="1">
    <citation type="submission" date="2014-06" db="EMBL/GenBank/DDBJ databases">
        <title>Molecular and ecological studies on carbamate pesticide degrading bacteria isolated from agricultural soils.</title>
        <authorList>
            <person name="Kim D.-U."/>
            <person name="Ka J.-O."/>
        </authorList>
    </citation>
    <scope>NUCLEOTIDE SEQUENCE</scope>
    <source>
        <strain evidence="5">JE1</strain>
        <plasmid evidence="5">pJE1</plasmid>
    </source>
</reference>
<dbReference type="EC" id="6.2.1.3" evidence="5"/>
<dbReference type="Gene3D" id="3.40.50.12780">
    <property type="entry name" value="N-terminal domain of ligase-like"/>
    <property type="match status" value="1"/>
</dbReference>
<dbReference type="SUPFAM" id="SSF56801">
    <property type="entry name" value="Acetyl-CoA synthetase-like"/>
    <property type="match status" value="1"/>
</dbReference>
<dbReference type="InterPro" id="IPR045851">
    <property type="entry name" value="AMP-bd_C_sf"/>
</dbReference>
<protein>
    <submittedName>
        <fullName evidence="5">Long-chain-fatty-acid--CoA ligase</fullName>
        <ecNumber evidence="5">6.2.1.3</ecNumber>
    </submittedName>
</protein>
<dbReference type="RefSeq" id="WP_087573204.1">
    <property type="nucleotide sequence ID" value="NZ_KM017071.1"/>
</dbReference>
<dbReference type="GO" id="GO:0031956">
    <property type="term" value="F:medium-chain fatty acid-CoA ligase activity"/>
    <property type="evidence" value="ECO:0007669"/>
    <property type="project" value="TreeGrafter"/>
</dbReference>
<dbReference type="Pfam" id="PF13193">
    <property type="entry name" value="AMP-binding_C"/>
    <property type="match status" value="1"/>
</dbReference>
<dbReference type="AlphaFoldDB" id="A0A0D5A030"/>
<dbReference type="GO" id="GO:0004467">
    <property type="term" value="F:long-chain fatty acid-CoA ligase activity"/>
    <property type="evidence" value="ECO:0007669"/>
    <property type="project" value="UniProtKB-EC"/>
</dbReference>
<dbReference type="InterPro" id="IPR000873">
    <property type="entry name" value="AMP-dep_synth/lig_dom"/>
</dbReference>
<dbReference type="PANTHER" id="PTHR43201:SF5">
    <property type="entry name" value="MEDIUM-CHAIN ACYL-COA LIGASE ACSF2, MITOCHONDRIAL"/>
    <property type="match status" value="1"/>
</dbReference>
<dbReference type="Gene3D" id="3.30.300.30">
    <property type="match status" value="1"/>
</dbReference>
<dbReference type="InterPro" id="IPR042099">
    <property type="entry name" value="ANL_N_sf"/>
</dbReference>
<gene>
    <name evidence="5" type="ORF">pJE1_116</name>
</gene>
<dbReference type="PANTHER" id="PTHR43201">
    <property type="entry name" value="ACYL-COA SYNTHETASE"/>
    <property type="match status" value="1"/>
</dbReference>
<evidence type="ECO:0000256" key="2">
    <source>
        <dbReference type="ARBA" id="ARBA00022598"/>
    </source>
</evidence>
<evidence type="ECO:0000259" key="3">
    <source>
        <dbReference type="Pfam" id="PF00501"/>
    </source>
</evidence>
<dbReference type="EMBL" id="KM017071">
    <property type="protein sequence ID" value="AJW29538.1"/>
    <property type="molecule type" value="Genomic_DNA"/>
</dbReference>
<evidence type="ECO:0000313" key="5">
    <source>
        <dbReference type="EMBL" id="AJW29538.1"/>
    </source>
</evidence>
<accession>A0A0D5A030</accession>
<organism evidence="5">
    <name type="scientific">Sphingomonas sp. JE1</name>
    <dbReference type="NCBI Taxonomy" id="1628059"/>
    <lineage>
        <taxon>Bacteria</taxon>
        <taxon>Pseudomonadati</taxon>
        <taxon>Pseudomonadota</taxon>
        <taxon>Alphaproteobacteria</taxon>
        <taxon>Sphingomonadales</taxon>
        <taxon>Sphingomonadaceae</taxon>
        <taxon>Sphingomonas</taxon>
    </lineage>
</organism>
<geneLocation type="plasmid" evidence="5">
    <name>pJE1</name>
</geneLocation>
<comment type="similarity">
    <text evidence="1">Belongs to the ATP-dependent AMP-binding enzyme family.</text>
</comment>
<name>A0A0D5A030_9SPHN</name>
<dbReference type="Pfam" id="PF00501">
    <property type="entry name" value="AMP-binding"/>
    <property type="match status" value="1"/>
</dbReference>
<dbReference type="PROSITE" id="PS00455">
    <property type="entry name" value="AMP_BINDING"/>
    <property type="match status" value="1"/>
</dbReference>
<evidence type="ECO:0000259" key="4">
    <source>
        <dbReference type="Pfam" id="PF13193"/>
    </source>
</evidence>
<proteinExistence type="inferred from homology"/>
<feature type="domain" description="AMP-dependent synthetase/ligase" evidence="3">
    <location>
        <begin position="33"/>
        <end position="380"/>
    </location>
</feature>
<dbReference type="InterPro" id="IPR020845">
    <property type="entry name" value="AMP-binding_CS"/>
</dbReference>
<feature type="domain" description="AMP-binding enzyme C-terminal" evidence="4">
    <location>
        <begin position="430"/>
        <end position="505"/>
    </location>
</feature>
<keyword evidence="5" id="KW-0614">Plasmid</keyword>
<evidence type="ECO:0000256" key="1">
    <source>
        <dbReference type="ARBA" id="ARBA00006432"/>
    </source>
</evidence>
<keyword evidence="2 5" id="KW-0436">Ligase</keyword>